<dbReference type="EMBL" id="QEAN01000400">
    <property type="protein sequence ID" value="TPX38454.1"/>
    <property type="molecule type" value="Genomic_DNA"/>
</dbReference>
<reference evidence="1 2" key="1">
    <citation type="journal article" date="2019" name="Sci. Rep.">
        <title>Comparative genomics of chytrid fungi reveal insights into the obligate biotrophic and pathogenic lifestyle of Synchytrium endobioticum.</title>
        <authorList>
            <person name="van de Vossenberg B.T.L.H."/>
            <person name="Warris S."/>
            <person name="Nguyen H.D.T."/>
            <person name="van Gent-Pelzer M.P.E."/>
            <person name="Joly D.L."/>
            <person name="van de Geest H.C."/>
            <person name="Bonants P.J.M."/>
            <person name="Smith D.S."/>
            <person name="Levesque C.A."/>
            <person name="van der Lee T.A.J."/>
        </authorList>
    </citation>
    <scope>NUCLEOTIDE SEQUENCE [LARGE SCALE GENOMIC DNA]</scope>
    <source>
        <strain evidence="1 2">MB42</strain>
    </source>
</reference>
<accession>A0A507CJP4</accession>
<keyword evidence="2" id="KW-1185">Reference proteome</keyword>
<proteinExistence type="predicted"/>
<name>A0A507CJP4_9FUNG</name>
<protein>
    <submittedName>
        <fullName evidence="1">Uncharacterized protein</fullName>
    </submittedName>
</protein>
<evidence type="ECO:0000313" key="1">
    <source>
        <dbReference type="EMBL" id="TPX38454.1"/>
    </source>
</evidence>
<organism evidence="1 2">
    <name type="scientific">Synchytrium endobioticum</name>
    <dbReference type="NCBI Taxonomy" id="286115"/>
    <lineage>
        <taxon>Eukaryota</taxon>
        <taxon>Fungi</taxon>
        <taxon>Fungi incertae sedis</taxon>
        <taxon>Chytridiomycota</taxon>
        <taxon>Chytridiomycota incertae sedis</taxon>
        <taxon>Chytridiomycetes</taxon>
        <taxon>Synchytriales</taxon>
        <taxon>Synchytriaceae</taxon>
        <taxon>Synchytrium</taxon>
    </lineage>
</organism>
<dbReference type="VEuPathDB" id="FungiDB:SeMB42_g06731"/>
<dbReference type="Proteomes" id="UP000317494">
    <property type="component" value="Unassembled WGS sequence"/>
</dbReference>
<evidence type="ECO:0000313" key="2">
    <source>
        <dbReference type="Proteomes" id="UP000317494"/>
    </source>
</evidence>
<comment type="caution">
    <text evidence="1">The sequence shown here is derived from an EMBL/GenBank/DDBJ whole genome shotgun (WGS) entry which is preliminary data.</text>
</comment>
<sequence length="103" mass="11205">MANLTSSDNDMYNMPMNMSSRRVQVSVVKSAFLGLLDMRAVTPLILAMSVTAMRHFLYDSGFPSNSFKRSAPVHLTAVIVNAAAVVTDEDPDFLDRSGSSGIF</sequence>
<dbReference type="AlphaFoldDB" id="A0A507CJP4"/>
<gene>
    <name evidence="1" type="ORF">SeMB42_g06731</name>
</gene>